<accession>A0ABC8X815</accession>
<gene>
    <name evidence="1" type="ORF">URODEC1_LOCUS20976</name>
</gene>
<evidence type="ECO:0000313" key="2">
    <source>
        <dbReference type="Proteomes" id="UP001497457"/>
    </source>
</evidence>
<dbReference type="Proteomes" id="UP001497457">
    <property type="component" value="Chromosome 14rd"/>
</dbReference>
<name>A0ABC8X815_9POAL</name>
<reference evidence="1" key="1">
    <citation type="submission" date="2024-10" db="EMBL/GenBank/DDBJ databases">
        <authorList>
            <person name="Ryan C."/>
        </authorList>
    </citation>
    <scope>NUCLEOTIDE SEQUENCE [LARGE SCALE GENOMIC DNA]</scope>
</reference>
<dbReference type="AlphaFoldDB" id="A0ABC8X815"/>
<keyword evidence="2" id="KW-1185">Reference proteome</keyword>
<protein>
    <submittedName>
        <fullName evidence="1">Uncharacterized protein</fullName>
    </submittedName>
</protein>
<sequence>MDEKEKLLRFEANGLAIQLKCGECFSQKHGGKQTTVLVLLLLLQDVWVSSWPCINHLVSTNFDTTWAMALLCSVFKASLRCRLGDKAVGANRLLPLCA</sequence>
<proteinExistence type="predicted"/>
<organism evidence="1 2">
    <name type="scientific">Urochloa decumbens</name>
    <dbReference type="NCBI Taxonomy" id="240449"/>
    <lineage>
        <taxon>Eukaryota</taxon>
        <taxon>Viridiplantae</taxon>
        <taxon>Streptophyta</taxon>
        <taxon>Embryophyta</taxon>
        <taxon>Tracheophyta</taxon>
        <taxon>Spermatophyta</taxon>
        <taxon>Magnoliopsida</taxon>
        <taxon>Liliopsida</taxon>
        <taxon>Poales</taxon>
        <taxon>Poaceae</taxon>
        <taxon>PACMAD clade</taxon>
        <taxon>Panicoideae</taxon>
        <taxon>Panicodae</taxon>
        <taxon>Paniceae</taxon>
        <taxon>Melinidinae</taxon>
        <taxon>Urochloa</taxon>
    </lineage>
</organism>
<dbReference type="EMBL" id="OZ075124">
    <property type="protein sequence ID" value="CAL4921339.1"/>
    <property type="molecule type" value="Genomic_DNA"/>
</dbReference>
<evidence type="ECO:0000313" key="1">
    <source>
        <dbReference type="EMBL" id="CAL4921339.1"/>
    </source>
</evidence>